<accession>A0A7I4EY75</accession>
<dbReference type="Gramene" id="Pp3c18_4570V3.1">
    <property type="protein sequence ID" value="PAC:32983484.CDS.1"/>
    <property type="gene ID" value="Pp3c18_4570"/>
</dbReference>
<organism evidence="1 2">
    <name type="scientific">Physcomitrium patens</name>
    <name type="common">Spreading-leaved earth moss</name>
    <name type="synonym">Physcomitrella patens</name>
    <dbReference type="NCBI Taxonomy" id="3218"/>
    <lineage>
        <taxon>Eukaryota</taxon>
        <taxon>Viridiplantae</taxon>
        <taxon>Streptophyta</taxon>
        <taxon>Embryophyta</taxon>
        <taxon>Bryophyta</taxon>
        <taxon>Bryophytina</taxon>
        <taxon>Bryopsida</taxon>
        <taxon>Funariidae</taxon>
        <taxon>Funariales</taxon>
        <taxon>Funariaceae</taxon>
        <taxon>Physcomitrium</taxon>
    </lineage>
</organism>
<sequence length="63" mass="7550">MKLFIIHSCSQENLPNKLIEVDKNIIRLYNGLLLSLKVIKVFLKKNKKLRCWEQALQKLKTRR</sequence>
<dbReference type="AlphaFoldDB" id="A0A7I4EY75"/>
<dbReference type="EMBL" id="ABEU02000018">
    <property type="status" value="NOT_ANNOTATED_CDS"/>
    <property type="molecule type" value="Genomic_DNA"/>
</dbReference>
<reference evidence="1 2" key="2">
    <citation type="journal article" date="2018" name="Plant J.">
        <title>The Physcomitrella patens chromosome-scale assembly reveals moss genome structure and evolution.</title>
        <authorList>
            <person name="Lang D."/>
            <person name="Ullrich K.K."/>
            <person name="Murat F."/>
            <person name="Fuchs J."/>
            <person name="Jenkins J."/>
            <person name="Haas F.B."/>
            <person name="Piednoel M."/>
            <person name="Gundlach H."/>
            <person name="Van Bel M."/>
            <person name="Meyberg R."/>
            <person name="Vives C."/>
            <person name="Morata J."/>
            <person name="Symeonidi A."/>
            <person name="Hiss M."/>
            <person name="Muchero W."/>
            <person name="Kamisugi Y."/>
            <person name="Saleh O."/>
            <person name="Blanc G."/>
            <person name="Decker E.L."/>
            <person name="van Gessel N."/>
            <person name="Grimwood J."/>
            <person name="Hayes R.D."/>
            <person name="Graham S.W."/>
            <person name="Gunter L.E."/>
            <person name="McDaniel S.F."/>
            <person name="Hoernstein S.N.W."/>
            <person name="Larsson A."/>
            <person name="Li F.W."/>
            <person name="Perroud P.F."/>
            <person name="Phillips J."/>
            <person name="Ranjan P."/>
            <person name="Rokshar D.S."/>
            <person name="Rothfels C.J."/>
            <person name="Schneider L."/>
            <person name="Shu S."/>
            <person name="Stevenson D.W."/>
            <person name="Thummler F."/>
            <person name="Tillich M."/>
            <person name="Villarreal Aguilar J.C."/>
            <person name="Widiez T."/>
            <person name="Wong G.K."/>
            <person name="Wymore A."/>
            <person name="Zhang Y."/>
            <person name="Zimmer A.D."/>
            <person name="Quatrano R.S."/>
            <person name="Mayer K.F.X."/>
            <person name="Goodstein D."/>
            <person name="Casacuberta J.M."/>
            <person name="Vandepoele K."/>
            <person name="Reski R."/>
            <person name="Cuming A.C."/>
            <person name="Tuskan G.A."/>
            <person name="Maumus F."/>
            <person name="Salse J."/>
            <person name="Schmutz J."/>
            <person name="Rensing S.A."/>
        </authorList>
    </citation>
    <scope>NUCLEOTIDE SEQUENCE [LARGE SCALE GENOMIC DNA]</scope>
    <source>
        <strain evidence="1 2">cv. Gransden 2004</strain>
    </source>
</reference>
<protein>
    <recommendedName>
        <fullName evidence="3">NB-ARC domain-containing protein</fullName>
    </recommendedName>
</protein>
<dbReference type="Gene3D" id="1.10.8.430">
    <property type="entry name" value="Helical domain of apoptotic protease-activating factors"/>
    <property type="match status" value="1"/>
</dbReference>
<dbReference type="EnsemblPlants" id="Pp3c18_4570V3.1">
    <property type="protein sequence ID" value="PAC:32983484.CDS.1"/>
    <property type="gene ID" value="Pp3c18_4570"/>
</dbReference>
<name>A0A7I4EY75_PHYPA</name>
<evidence type="ECO:0000313" key="2">
    <source>
        <dbReference type="Proteomes" id="UP000006727"/>
    </source>
</evidence>
<evidence type="ECO:0000313" key="1">
    <source>
        <dbReference type="EnsemblPlants" id="PAC:32983484.CDS.1"/>
    </source>
</evidence>
<evidence type="ECO:0008006" key="3">
    <source>
        <dbReference type="Google" id="ProtNLM"/>
    </source>
</evidence>
<dbReference type="InterPro" id="IPR042197">
    <property type="entry name" value="Apaf_helical"/>
</dbReference>
<reference evidence="1" key="3">
    <citation type="submission" date="2020-12" db="UniProtKB">
        <authorList>
            <consortium name="EnsemblPlants"/>
        </authorList>
    </citation>
    <scope>IDENTIFICATION</scope>
</reference>
<dbReference type="InParanoid" id="A0A7I4EY75"/>
<reference evidence="1 2" key="1">
    <citation type="journal article" date="2008" name="Science">
        <title>The Physcomitrella genome reveals evolutionary insights into the conquest of land by plants.</title>
        <authorList>
            <person name="Rensing S."/>
            <person name="Lang D."/>
            <person name="Zimmer A."/>
            <person name="Terry A."/>
            <person name="Salamov A."/>
            <person name="Shapiro H."/>
            <person name="Nishiyama T."/>
            <person name="Perroud P.-F."/>
            <person name="Lindquist E."/>
            <person name="Kamisugi Y."/>
            <person name="Tanahashi T."/>
            <person name="Sakakibara K."/>
            <person name="Fujita T."/>
            <person name="Oishi K."/>
            <person name="Shin-I T."/>
            <person name="Kuroki Y."/>
            <person name="Toyoda A."/>
            <person name="Suzuki Y."/>
            <person name="Hashimoto A."/>
            <person name="Yamaguchi K."/>
            <person name="Sugano A."/>
            <person name="Kohara Y."/>
            <person name="Fujiyama A."/>
            <person name="Anterola A."/>
            <person name="Aoki S."/>
            <person name="Ashton N."/>
            <person name="Barbazuk W.B."/>
            <person name="Barker E."/>
            <person name="Bennetzen J."/>
            <person name="Bezanilla M."/>
            <person name="Blankenship R."/>
            <person name="Cho S.H."/>
            <person name="Dutcher S."/>
            <person name="Estelle M."/>
            <person name="Fawcett J.A."/>
            <person name="Gundlach H."/>
            <person name="Hanada K."/>
            <person name="Heyl A."/>
            <person name="Hicks K.A."/>
            <person name="Hugh J."/>
            <person name="Lohr M."/>
            <person name="Mayer K."/>
            <person name="Melkozernov A."/>
            <person name="Murata T."/>
            <person name="Nelson D."/>
            <person name="Pils B."/>
            <person name="Prigge M."/>
            <person name="Reiss B."/>
            <person name="Renner T."/>
            <person name="Rombauts S."/>
            <person name="Rushton P."/>
            <person name="Sanderfoot A."/>
            <person name="Schween G."/>
            <person name="Shiu S.-H."/>
            <person name="Stueber K."/>
            <person name="Theodoulou F.L."/>
            <person name="Tu H."/>
            <person name="Van de Peer Y."/>
            <person name="Verrier P.J."/>
            <person name="Waters E."/>
            <person name="Wood A."/>
            <person name="Yang L."/>
            <person name="Cove D."/>
            <person name="Cuming A."/>
            <person name="Hasebe M."/>
            <person name="Lucas S."/>
            <person name="Mishler D.B."/>
            <person name="Reski R."/>
            <person name="Grigoriev I."/>
            <person name="Quatrano R.S."/>
            <person name="Boore J.L."/>
        </authorList>
    </citation>
    <scope>NUCLEOTIDE SEQUENCE [LARGE SCALE GENOMIC DNA]</scope>
    <source>
        <strain evidence="1 2">cv. Gransden 2004</strain>
    </source>
</reference>
<dbReference type="Proteomes" id="UP000006727">
    <property type="component" value="Chromosome 18"/>
</dbReference>
<keyword evidence="2" id="KW-1185">Reference proteome</keyword>
<proteinExistence type="predicted"/>